<feature type="transmembrane region" description="Helical" evidence="9">
    <location>
        <begin position="348"/>
        <end position="371"/>
    </location>
</feature>
<organism evidence="11 12">
    <name type="scientific">Clostridium botulinum B2 450</name>
    <dbReference type="NCBI Taxonomy" id="1379739"/>
    <lineage>
        <taxon>Bacteria</taxon>
        <taxon>Bacillati</taxon>
        <taxon>Bacillota</taxon>
        <taxon>Clostridia</taxon>
        <taxon>Eubacteriales</taxon>
        <taxon>Clostridiaceae</taxon>
        <taxon>Clostridium</taxon>
    </lineage>
</organism>
<dbReference type="Proteomes" id="UP000032250">
    <property type="component" value="Unassembled WGS sequence"/>
</dbReference>
<dbReference type="InterPro" id="IPR006153">
    <property type="entry name" value="Cation/H_exchanger_TM"/>
</dbReference>
<feature type="transmembrane region" description="Helical" evidence="9">
    <location>
        <begin position="38"/>
        <end position="56"/>
    </location>
</feature>
<feature type="transmembrane region" description="Helical" evidence="9">
    <location>
        <begin position="94"/>
        <end position="116"/>
    </location>
</feature>
<dbReference type="GO" id="GO:1902600">
    <property type="term" value="P:proton transmembrane transport"/>
    <property type="evidence" value="ECO:0007669"/>
    <property type="project" value="InterPro"/>
</dbReference>
<dbReference type="PANTHER" id="PTHR32507:SF0">
    <property type="entry name" value="NA(+)_H(+) ANTIPORTER 2-RELATED"/>
    <property type="match status" value="1"/>
</dbReference>
<keyword evidence="4" id="KW-1003">Cell membrane</keyword>
<feature type="transmembrane region" description="Helical" evidence="9">
    <location>
        <begin position="316"/>
        <end position="336"/>
    </location>
</feature>
<feature type="transmembrane region" description="Helical" evidence="9">
    <location>
        <begin position="167"/>
        <end position="187"/>
    </location>
</feature>
<dbReference type="EMBL" id="JXSU01000006">
    <property type="protein sequence ID" value="KIS25349.1"/>
    <property type="molecule type" value="Genomic_DNA"/>
</dbReference>
<name>A0A0D1AQG1_CLOBO</name>
<evidence type="ECO:0000256" key="8">
    <source>
        <dbReference type="ARBA" id="ARBA00023136"/>
    </source>
</evidence>
<proteinExistence type="predicted"/>
<evidence type="ECO:0000256" key="3">
    <source>
        <dbReference type="ARBA" id="ARBA00022449"/>
    </source>
</evidence>
<keyword evidence="2" id="KW-0813">Transport</keyword>
<feature type="transmembrane region" description="Helical" evidence="9">
    <location>
        <begin position="194"/>
        <end position="211"/>
    </location>
</feature>
<feature type="transmembrane region" description="Helical" evidence="9">
    <location>
        <begin position="6"/>
        <end position="26"/>
    </location>
</feature>
<dbReference type="PATRIC" id="fig|1379739.3.peg.677"/>
<evidence type="ECO:0000256" key="5">
    <source>
        <dbReference type="ARBA" id="ARBA00022692"/>
    </source>
</evidence>
<feature type="transmembrane region" description="Helical" evidence="9">
    <location>
        <begin position="231"/>
        <end position="257"/>
    </location>
</feature>
<keyword evidence="6 9" id="KW-1133">Transmembrane helix</keyword>
<evidence type="ECO:0000256" key="2">
    <source>
        <dbReference type="ARBA" id="ARBA00022448"/>
    </source>
</evidence>
<evidence type="ECO:0000256" key="6">
    <source>
        <dbReference type="ARBA" id="ARBA00022989"/>
    </source>
</evidence>
<gene>
    <name evidence="11" type="ORF">N495_01855</name>
</gene>
<dbReference type="Gene3D" id="1.20.1530.20">
    <property type="match status" value="1"/>
</dbReference>
<dbReference type="GO" id="GO:0005886">
    <property type="term" value="C:plasma membrane"/>
    <property type="evidence" value="ECO:0007669"/>
    <property type="project" value="UniProtKB-SubCell"/>
</dbReference>
<dbReference type="RefSeq" id="WP_043031112.1">
    <property type="nucleotide sequence ID" value="NZ_JXSU01000006.1"/>
</dbReference>
<comment type="subcellular location">
    <subcellularLocation>
        <location evidence="1">Cell membrane</location>
        <topology evidence="1">Multi-pass membrane protein</topology>
    </subcellularLocation>
</comment>
<feature type="transmembrane region" description="Helical" evidence="9">
    <location>
        <begin position="123"/>
        <end position="145"/>
    </location>
</feature>
<dbReference type="InterPro" id="IPR038770">
    <property type="entry name" value="Na+/solute_symporter_sf"/>
</dbReference>
<feature type="domain" description="Cation/H+ exchanger transmembrane" evidence="10">
    <location>
        <begin position="24"/>
        <end position="399"/>
    </location>
</feature>
<dbReference type="OrthoDB" id="1757035at2"/>
<evidence type="ECO:0000313" key="11">
    <source>
        <dbReference type="EMBL" id="KIS25349.1"/>
    </source>
</evidence>
<keyword evidence="5 9" id="KW-0812">Transmembrane</keyword>
<sequence length="422" mass="45986">METNVILSANNILKLIALVILAGVVFGKISRKVNLPDVVLFILAGVILGPEVLNLINIDSYPVGNQLILTFGAAYILYDGGREIDLKVFNEVKISVLLLSTLGVFISTGITGFFVYKIFHIDFIYALLLGAIVSSTDPSVLVPLFKNMNVSNKLKQTIISESAFNDAAAAIVTFAILGVIAGGEFSLGKSTFELLKSSLGGILIGGIFGYMSTKLIAGEKYAFLKEFPSEVSIVAVIGTYLIADKLGVSGFMAVFIIGMVCGNKKRINCCIPDEYNQTHLRFKEVLTIILRMMIFVLLGSHIDFGVLSQYFTKDLLVVALLIFVSRPVSAFLSVIFDRKAKWNIKEIIYLMWVRETGVIPAALVGMLLTMHIKNSDIIASVTFTTIIITLTFQASTSKSLARLLKLDVGESKKEIAVDSVKV</sequence>
<comment type="caution">
    <text evidence="11">The sequence shown here is derived from an EMBL/GenBank/DDBJ whole genome shotgun (WGS) entry which is preliminary data.</text>
</comment>
<dbReference type="Pfam" id="PF00999">
    <property type="entry name" value="Na_H_Exchanger"/>
    <property type="match status" value="1"/>
</dbReference>
<dbReference type="HOGENOM" id="CLU_005912_9_3_9"/>
<evidence type="ECO:0000256" key="9">
    <source>
        <dbReference type="SAM" id="Phobius"/>
    </source>
</evidence>
<protein>
    <submittedName>
        <fullName evidence="11">Sodium:proton antiporter</fullName>
    </submittedName>
</protein>
<evidence type="ECO:0000259" key="10">
    <source>
        <dbReference type="Pfam" id="PF00999"/>
    </source>
</evidence>
<feature type="transmembrane region" description="Helical" evidence="9">
    <location>
        <begin position="377"/>
        <end position="395"/>
    </location>
</feature>
<accession>A0A0D1AQG1</accession>
<evidence type="ECO:0000256" key="7">
    <source>
        <dbReference type="ARBA" id="ARBA00023065"/>
    </source>
</evidence>
<dbReference type="GO" id="GO:0015297">
    <property type="term" value="F:antiporter activity"/>
    <property type="evidence" value="ECO:0007669"/>
    <property type="project" value="UniProtKB-KW"/>
</dbReference>
<keyword evidence="7" id="KW-0406">Ion transport</keyword>
<reference evidence="11 12" key="1">
    <citation type="submission" date="2014-06" db="EMBL/GenBank/DDBJ databases">
        <title>Genome characterization of distinct group I Clostridium botulinum lineages.</title>
        <authorList>
            <person name="Giordani F."/>
            <person name="Anselmo A."/>
            <person name="Fillo S."/>
            <person name="Palozzi A.M."/>
            <person name="Fortunato A."/>
            <person name="Gentile B."/>
            <person name="Ciammaruconi A."/>
            <person name="Anniballi F."/>
            <person name="De Medici D."/>
            <person name="Lista F."/>
        </authorList>
    </citation>
    <scope>NUCLEOTIDE SEQUENCE [LARGE SCALE GENOMIC DNA]</scope>
    <source>
        <strain evidence="11 12">B2 450</strain>
    </source>
</reference>
<evidence type="ECO:0000256" key="1">
    <source>
        <dbReference type="ARBA" id="ARBA00004651"/>
    </source>
</evidence>
<feature type="transmembrane region" description="Helical" evidence="9">
    <location>
        <begin position="288"/>
        <end position="310"/>
    </location>
</feature>
<evidence type="ECO:0000256" key="4">
    <source>
        <dbReference type="ARBA" id="ARBA00022475"/>
    </source>
</evidence>
<keyword evidence="8 9" id="KW-0472">Membrane</keyword>
<keyword evidence="3" id="KW-0050">Antiport</keyword>
<dbReference type="AlphaFoldDB" id="A0A0D1AQG1"/>
<evidence type="ECO:0000313" key="12">
    <source>
        <dbReference type="Proteomes" id="UP000032250"/>
    </source>
</evidence>
<dbReference type="PANTHER" id="PTHR32507">
    <property type="entry name" value="NA(+)/H(+) ANTIPORTER 1"/>
    <property type="match status" value="1"/>
</dbReference>